<reference evidence="2 3" key="1">
    <citation type="journal article" date="2023" name="IMA Fungus">
        <title>Comparative genomic study of the Penicillium genus elucidates a diverse pangenome and 15 lateral gene transfer events.</title>
        <authorList>
            <person name="Petersen C."/>
            <person name="Sorensen T."/>
            <person name="Nielsen M.R."/>
            <person name="Sondergaard T.E."/>
            <person name="Sorensen J.L."/>
            <person name="Fitzpatrick D.A."/>
            <person name="Frisvad J.C."/>
            <person name="Nielsen K.L."/>
        </authorList>
    </citation>
    <scope>NUCLEOTIDE SEQUENCE [LARGE SCALE GENOMIC DNA]</scope>
    <source>
        <strain evidence="2 3">IBT 35679</strain>
    </source>
</reference>
<feature type="domain" description="DUF4470" evidence="1">
    <location>
        <begin position="52"/>
        <end position="156"/>
    </location>
</feature>
<keyword evidence="3" id="KW-1185">Reference proteome</keyword>
<accession>A0AAD6GL76</accession>
<proteinExistence type="predicted"/>
<dbReference type="AlphaFoldDB" id="A0AAD6GL76"/>
<evidence type="ECO:0000259" key="1">
    <source>
        <dbReference type="Pfam" id="PF14737"/>
    </source>
</evidence>
<comment type="caution">
    <text evidence="2">The sequence shown here is derived from an EMBL/GenBank/DDBJ whole genome shotgun (WGS) entry which is preliminary data.</text>
</comment>
<protein>
    <recommendedName>
        <fullName evidence="1">DUF4470 domain-containing protein</fullName>
    </recommendedName>
</protein>
<name>A0AAD6GL76_9EURO</name>
<dbReference type="InterPro" id="IPR027974">
    <property type="entry name" value="DUF4470"/>
</dbReference>
<sequence>MVHWSDHKVICKSALLKSNWRPCWEREGHTPAFATPQQARNLHNPFGETKYLWGNVPAVDVINLEHNEGRGFTGNFSVLFAASGDLRNVVTTLSSLPEIYSSDIGVTLNDKEFHVVARNAILLLFIFTALDEVTAKSSAGSKIARSLIHLWYSASITSEIYSELVSRVKPLFDDVCRQISATPAQEIVEKVWLFPHGKNLRLALKSEDWFSLQALCDVPSTLTSQKAMEARKAITLAPERRDYRDRWYFKDATPSVRVAKQRFREDGLLLPVGDDRLGFGIPNPTFYFSSLVWPMNDKADPLNGWPILEVAQTHTIAKEDLYGKLYIYLQHVFQKFLGRLSTLRVDFVIVNMDAQQLPVALKGKVYDRIEVRQNGMRIRRAEKSNNVQVSNITDAGYLGTRDTLRLLSPLLQLPCNNPHATIVSTYLNAVMEMIKMGNEKDSISNMGLLMQYLPDIDILSLLQPESADSLKLWDARTLLLDRQKLFRR</sequence>
<organism evidence="2 3">
    <name type="scientific">Penicillium frequentans</name>
    <dbReference type="NCBI Taxonomy" id="3151616"/>
    <lineage>
        <taxon>Eukaryota</taxon>
        <taxon>Fungi</taxon>
        <taxon>Dikarya</taxon>
        <taxon>Ascomycota</taxon>
        <taxon>Pezizomycotina</taxon>
        <taxon>Eurotiomycetes</taxon>
        <taxon>Eurotiomycetidae</taxon>
        <taxon>Eurotiales</taxon>
        <taxon>Aspergillaceae</taxon>
        <taxon>Penicillium</taxon>
    </lineage>
</organism>
<dbReference type="Pfam" id="PF14737">
    <property type="entry name" value="DUF4470"/>
    <property type="match status" value="1"/>
</dbReference>
<gene>
    <name evidence="2" type="ORF">N7494_000615</name>
</gene>
<dbReference type="Proteomes" id="UP001220324">
    <property type="component" value="Unassembled WGS sequence"/>
</dbReference>
<evidence type="ECO:0000313" key="2">
    <source>
        <dbReference type="EMBL" id="KAJ5556700.1"/>
    </source>
</evidence>
<evidence type="ECO:0000313" key="3">
    <source>
        <dbReference type="Proteomes" id="UP001220324"/>
    </source>
</evidence>
<dbReference type="EMBL" id="JAQIZZ010000001">
    <property type="protein sequence ID" value="KAJ5556700.1"/>
    <property type="molecule type" value="Genomic_DNA"/>
</dbReference>